<dbReference type="Pfam" id="PF07499">
    <property type="entry name" value="RuvA_C"/>
    <property type="match status" value="1"/>
</dbReference>
<comment type="caution">
    <text evidence="6">Lacks conserved residue(s) required for the propagation of feature annotation.</text>
</comment>
<comment type="caution">
    <text evidence="8">The sequence shown here is derived from an EMBL/GenBank/DDBJ whole genome shotgun (WGS) entry which is preliminary data.</text>
</comment>
<keyword evidence="9" id="KW-1185">Reference proteome</keyword>
<comment type="subunit">
    <text evidence="6">Homotetramer. Forms an RuvA(8)-RuvB(12)-Holliday junction (HJ) complex. HJ DNA is sandwiched between 2 RuvA tetramers; dsDNA enters through RuvA and exits via RuvB. An RuvB hexamer assembles on each DNA strand where it exits the tetramer. Each RuvB hexamer is contacted by two RuvA subunits (via domain III) on 2 adjacent RuvB subunits; this complex drives branch migration. In the full resolvosome a probable DNA-RuvA(4)-RuvB(12)-RuvC(2) complex forms which resolves the HJ.</text>
</comment>
<evidence type="ECO:0000259" key="7">
    <source>
        <dbReference type="SMART" id="SM00278"/>
    </source>
</evidence>
<dbReference type="RefSeq" id="WP_385941452.1">
    <property type="nucleotide sequence ID" value="NZ_JBHSOZ010000005.1"/>
</dbReference>
<feature type="domain" description="Helix-hairpin-helix DNA-binding motif class 1" evidence="7">
    <location>
        <begin position="107"/>
        <end position="126"/>
    </location>
</feature>
<dbReference type="InterPro" id="IPR036267">
    <property type="entry name" value="RuvA_C_sf"/>
</dbReference>
<feature type="domain" description="Helix-hairpin-helix DNA-binding motif class 1" evidence="7">
    <location>
        <begin position="72"/>
        <end position="91"/>
    </location>
</feature>
<dbReference type="Proteomes" id="UP001596142">
    <property type="component" value="Unassembled WGS sequence"/>
</dbReference>
<dbReference type="GO" id="GO:0003678">
    <property type="term" value="F:DNA helicase activity"/>
    <property type="evidence" value="ECO:0007669"/>
    <property type="project" value="UniProtKB-EC"/>
</dbReference>
<comment type="subcellular location">
    <subcellularLocation>
        <location evidence="6">Cytoplasm</location>
    </subcellularLocation>
</comment>
<dbReference type="InterPro" id="IPR012340">
    <property type="entry name" value="NA-bd_OB-fold"/>
</dbReference>
<dbReference type="SUPFAM" id="SSF47781">
    <property type="entry name" value="RuvA domain 2-like"/>
    <property type="match status" value="1"/>
</dbReference>
<keyword evidence="1 6" id="KW-0963">Cytoplasm</keyword>
<evidence type="ECO:0000256" key="4">
    <source>
        <dbReference type="ARBA" id="ARBA00023172"/>
    </source>
</evidence>
<evidence type="ECO:0000313" key="9">
    <source>
        <dbReference type="Proteomes" id="UP001596142"/>
    </source>
</evidence>
<evidence type="ECO:0000313" key="8">
    <source>
        <dbReference type="EMBL" id="MFC5713538.1"/>
    </source>
</evidence>
<dbReference type="Gene3D" id="1.10.8.10">
    <property type="entry name" value="DNA helicase RuvA subunit, C-terminal domain"/>
    <property type="match status" value="1"/>
</dbReference>
<proteinExistence type="inferred from homology"/>
<evidence type="ECO:0000256" key="5">
    <source>
        <dbReference type="ARBA" id="ARBA00023204"/>
    </source>
</evidence>
<dbReference type="EMBL" id="JBHSOZ010000005">
    <property type="protein sequence ID" value="MFC5713538.1"/>
    <property type="molecule type" value="Genomic_DNA"/>
</dbReference>
<keyword evidence="3 6" id="KW-0238">DNA-binding</keyword>
<protein>
    <recommendedName>
        <fullName evidence="6">Holliday junction branch migration complex subunit RuvA</fullName>
    </recommendedName>
</protein>
<dbReference type="SUPFAM" id="SSF46929">
    <property type="entry name" value="DNA helicase RuvA subunit, C-terminal domain"/>
    <property type="match status" value="1"/>
</dbReference>
<dbReference type="InterPro" id="IPR011114">
    <property type="entry name" value="RuvA_C"/>
</dbReference>
<dbReference type="InterPro" id="IPR013849">
    <property type="entry name" value="DNA_helicase_Holl-junc_RuvA_I"/>
</dbReference>
<dbReference type="InterPro" id="IPR003583">
    <property type="entry name" value="Hlx-hairpin-Hlx_DNA-bd_motif"/>
</dbReference>
<comment type="domain">
    <text evidence="6">Has three domains with a flexible linker between the domains II and III and assumes an 'L' shape. Domain III is highly mobile and contacts RuvB.</text>
</comment>
<evidence type="ECO:0000256" key="3">
    <source>
        <dbReference type="ARBA" id="ARBA00023125"/>
    </source>
</evidence>
<sequence length="199" mass="22392">MIEFVRGKIVYIETEFITMDVQGIGYLVYCANPFIYQRDEGKEVTVYTYQHVREDAIRLYGFSARQERELFQQLLQVSGIGPKGALAILASGRPDQVVEAIEQENEKFLVKFPGVGKKTARQMILDLKGKLGYVEAEGLFAEASHKESTASMSSLEEALEALRALGYGEKEISKVTPKLKQEELSADQYVKKALQLMLN</sequence>
<keyword evidence="5 6" id="KW-0234">DNA repair</keyword>
<comment type="similarity">
    <text evidence="6">Belongs to the RuvA family.</text>
</comment>
<dbReference type="GO" id="GO:0016787">
    <property type="term" value="F:hydrolase activity"/>
    <property type="evidence" value="ECO:0007669"/>
    <property type="project" value="UniProtKB-KW"/>
</dbReference>
<dbReference type="Pfam" id="PF14520">
    <property type="entry name" value="HHH_5"/>
    <property type="match status" value="1"/>
</dbReference>
<evidence type="ECO:0000256" key="1">
    <source>
        <dbReference type="ARBA" id="ARBA00022490"/>
    </source>
</evidence>
<keyword evidence="2 6" id="KW-0227">DNA damage</keyword>
<dbReference type="Gene3D" id="1.10.150.20">
    <property type="entry name" value="5' to 3' exonuclease, C-terminal subdomain"/>
    <property type="match status" value="1"/>
</dbReference>
<organism evidence="8 9">
    <name type="scientific">Thalassorhabdus alkalitolerans</name>
    <dbReference type="NCBI Taxonomy" id="2282697"/>
    <lineage>
        <taxon>Bacteria</taxon>
        <taxon>Bacillati</taxon>
        <taxon>Bacillota</taxon>
        <taxon>Bacilli</taxon>
        <taxon>Bacillales</taxon>
        <taxon>Bacillaceae</taxon>
        <taxon>Thalassorhabdus</taxon>
    </lineage>
</organism>
<gene>
    <name evidence="6 8" type="primary">ruvA</name>
    <name evidence="8" type="ORF">ACFPU1_12155</name>
</gene>
<dbReference type="Pfam" id="PF01330">
    <property type="entry name" value="RuvA_N"/>
    <property type="match status" value="1"/>
</dbReference>
<reference evidence="9" key="1">
    <citation type="journal article" date="2019" name="Int. J. Syst. Evol. Microbiol.">
        <title>The Global Catalogue of Microorganisms (GCM) 10K type strain sequencing project: providing services to taxonomists for standard genome sequencing and annotation.</title>
        <authorList>
            <consortium name="The Broad Institute Genomics Platform"/>
            <consortium name="The Broad Institute Genome Sequencing Center for Infectious Disease"/>
            <person name="Wu L."/>
            <person name="Ma J."/>
        </authorList>
    </citation>
    <scope>NUCLEOTIDE SEQUENCE [LARGE SCALE GENOMIC DNA]</scope>
    <source>
        <strain evidence="9">CECT 7184</strain>
    </source>
</reference>
<dbReference type="InterPro" id="IPR000085">
    <property type="entry name" value="RuvA"/>
</dbReference>
<evidence type="ECO:0000256" key="2">
    <source>
        <dbReference type="ARBA" id="ARBA00022763"/>
    </source>
</evidence>
<dbReference type="CDD" id="cd14332">
    <property type="entry name" value="UBA_RuvA_C"/>
    <property type="match status" value="1"/>
</dbReference>
<dbReference type="InterPro" id="IPR010994">
    <property type="entry name" value="RuvA_2-like"/>
</dbReference>
<feature type="region of interest" description="Domain III" evidence="6">
    <location>
        <begin position="150"/>
        <end position="199"/>
    </location>
</feature>
<dbReference type="HAMAP" id="MF_00031">
    <property type="entry name" value="DNA_HJ_migration_RuvA"/>
    <property type="match status" value="1"/>
</dbReference>
<dbReference type="SMART" id="SM00278">
    <property type="entry name" value="HhH1"/>
    <property type="match status" value="2"/>
</dbReference>
<evidence type="ECO:0000256" key="6">
    <source>
        <dbReference type="HAMAP-Rule" id="MF_00031"/>
    </source>
</evidence>
<accession>A0ABW0YM38</accession>
<name>A0ABW0YM38_9BACI</name>
<keyword evidence="4 6" id="KW-0233">DNA recombination</keyword>
<dbReference type="SUPFAM" id="SSF50249">
    <property type="entry name" value="Nucleic acid-binding proteins"/>
    <property type="match status" value="1"/>
</dbReference>
<dbReference type="Gene3D" id="2.40.50.140">
    <property type="entry name" value="Nucleic acid-binding proteins"/>
    <property type="match status" value="1"/>
</dbReference>
<keyword evidence="8" id="KW-0378">Hydrolase</keyword>
<dbReference type="NCBIfam" id="TIGR00084">
    <property type="entry name" value="ruvA"/>
    <property type="match status" value="1"/>
</dbReference>
<comment type="function">
    <text evidence="6">The RuvA-RuvB-RuvC complex processes Holliday junction (HJ) DNA during genetic recombination and DNA repair, while the RuvA-RuvB complex plays an important role in the rescue of blocked DNA replication forks via replication fork reversal (RFR). RuvA specifically binds to HJ cruciform DNA, conferring on it an open structure. The RuvB hexamer acts as an ATP-dependent pump, pulling dsDNA into and through the RuvAB complex. HJ branch migration allows RuvC to scan DNA until it finds its consensus sequence, where it cleaves and resolves the cruciform DNA.</text>
</comment>